<dbReference type="Gene3D" id="3.10.620.30">
    <property type="match status" value="1"/>
</dbReference>
<accession>A0A1R1K2U4</accession>
<dbReference type="InterPro" id="IPR038765">
    <property type="entry name" value="Papain-like_cys_pep_sf"/>
</dbReference>
<dbReference type="InterPro" id="IPR002931">
    <property type="entry name" value="Transglutaminase-like"/>
</dbReference>
<dbReference type="PANTHER" id="PTHR38339">
    <property type="entry name" value="TRANSGLUTAMINASE DOMAIN PROTEIN"/>
    <property type="match status" value="1"/>
</dbReference>
<dbReference type="PROSITE" id="PS51318">
    <property type="entry name" value="TAT"/>
    <property type="match status" value="1"/>
</dbReference>
<feature type="domain" description="Transglutaminase-like" evidence="2">
    <location>
        <begin position="205"/>
        <end position="279"/>
    </location>
</feature>
<feature type="signal peptide" evidence="1">
    <location>
        <begin position="1"/>
        <end position="20"/>
    </location>
</feature>
<dbReference type="Proteomes" id="UP000187251">
    <property type="component" value="Unassembled WGS sequence"/>
</dbReference>
<evidence type="ECO:0000259" key="2">
    <source>
        <dbReference type="SMART" id="SM00460"/>
    </source>
</evidence>
<evidence type="ECO:0000313" key="4">
    <source>
        <dbReference type="Proteomes" id="UP000187251"/>
    </source>
</evidence>
<dbReference type="InterPro" id="IPR006311">
    <property type="entry name" value="TAT_signal"/>
</dbReference>
<evidence type="ECO:0000313" key="3">
    <source>
        <dbReference type="EMBL" id="OMG93736.1"/>
    </source>
</evidence>
<dbReference type="OrthoDB" id="9804872at2"/>
<dbReference type="EMBL" id="MJMN01000001">
    <property type="protein sequence ID" value="OMG93736.1"/>
    <property type="molecule type" value="Genomic_DNA"/>
</dbReference>
<dbReference type="SMART" id="SM00460">
    <property type="entry name" value="TGc"/>
    <property type="match status" value="1"/>
</dbReference>
<dbReference type="Pfam" id="PF01841">
    <property type="entry name" value="Transglut_core"/>
    <property type="match status" value="1"/>
</dbReference>
<dbReference type="SUPFAM" id="SSF54001">
    <property type="entry name" value="Cysteine proteinases"/>
    <property type="match status" value="1"/>
</dbReference>
<feature type="chain" id="PRO_5013249446" evidence="1">
    <location>
        <begin position="21"/>
        <end position="367"/>
    </location>
</feature>
<name>A0A1R1K2U4_ALCXX</name>
<gene>
    <name evidence="3" type="ORF">BIZ92_05300</name>
</gene>
<dbReference type="RefSeq" id="WP_076408730.1">
    <property type="nucleotide sequence ID" value="NZ_AP028040.1"/>
</dbReference>
<dbReference type="AlphaFoldDB" id="A0A1R1K2U4"/>
<proteinExistence type="predicted"/>
<protein>
    <submittedName>
        <fullName evidence="3">Transglutaminase</fullName>
    </submittedName>
</protein>
<sequence>MDRRHFLRFSGALCATQAAALPLAARADQAPVSADWRSFELTTHIQVRDPGAHPRLWIPLPYATDTGYQRGAQSAWLVSGGGSARLAQAPGYDVRMLAVQWPDAQAPREVTVTSRFQTRNRRVDLTQPPPPGASRESAATLREYLQPTELLPTDGIVKTTADRITRGHQGTLARARALYDWVVDNTCRTASTRGCGTGDVRYMLAANDLNGKCADINALFVALARASGIPARDAYGLRVADSQLGFKSLGKAGDVTRAQHCRAEFYADGYGWVPVDPADVRKVMLEEPPGDLPAADARVRSARVMLFGAWEMNWVAYNHGHDVALPGSAHGAVPFLMYPNGETADGRLDSLDPDSFRYTLIARSLST</sequence>
<comment type="caution">
    <text evidence="3">The sequence shown here is derived from an EMBL/GenBank/DDBJ whole genome shotgun (WGS) entry which is preliminary data.</text>
</comment>
<keyword evidence="1" id="KW-0732">Signal</keyword>
<evidence type="ECO:0000256" key="1">
    <source>
        <dbReference type="SAM" id="SignalP"/>
    </source>
</evidence>
<dbReference type="PANTHER" id="PTHR38339:SF1">
    <property type="entry name" value="TRANSGLUTAMINASE-LIKE DOMAIN-CONTAINING PROTEIN"/>
    <property type="match status" value="1"/>
</dbReference>
<reference evidence="3 4" key="1">
    <citation type="submission" date="2016-09" db="EMBL/GenBank/DDBJ databases">
        <title>Phylogenomics of Achromobacter.</title>
        <authorList>
            <person name="Jeukens J."/>
            <person name="Freschi L."/>
            <person name="Vincent A.T."/>
            <person name="Emond-Rheault J.-G."/>
            <person name="Kukavica-Ibrulj I."/>
            <person name="Charette S.J."/>
            <person name="Levesque R.C."/>
        </authorList>
    </citation>
    <scope>NUCLEOTIDE SEQUENCE [LARGE SCALE GENOMIC DNA]</scope>
    <source>
        <strain evidence="3 4">AUS488</strain>
    </source>
</reference>
<organism evidence="3 4">
    <name type="scientific">Alcaligenes xylosoxydans xylosoxydans</name>
    <name type="common">Achromobacter xylosoxidans</name>
    <dbReference type="NCBI Taxonomy" id="85698"/>
    <lineage>
        <taxon>Bacteria</taxon>
        <taxon>Pseudomonadati</taxon>
        <taxon>Pseudomonadota</taxon>
        <taxon>Betaproteobacteria</taxon>
        <taxon>Burkholderiales</taxon>
        <taxon>Alcaligenaceae</taxon>
        <taxon>Achromobacter</taxon>
    </lineage>
</organism>